<dbReference type="EMBL" id="VULT01000018">
    <property type="protein sequence ID" value="MSS18281.1"/>
    <property type="molecule type" value="Genomic_DNA"/>
</dbReference>
<feature type="transmembrane region" description="Helical" evidence="1">
    <location>
        <begin position="328"/>
        <end position="346"/>
    </location>
</feature>
<feature type="transmembrane region" description="Helical" evidence="1">
    <location>
        <begin position="266"/>
        <end position="285"/>
    </location>
</feature>
<keyword evidence="1" id="KW-1133">Transmembrane helix</keyword>
<feature type="transmembrane region" description="Helical" evidence="1">
    <location>
        <begin position="214"/>
        <end position="232"/>
    </location>
</feature>
<protein>
    <submittedName>
        <fullName evidence="2">EpsG family protein</fullName>
    </submittedName>
</protein>
<name>A0A6L5XFL6_9BACT</name>
<reference evidence="2 3" key="1">
    <citation type="submission" date="2019-08" db="EMBL/GenBank/DDBJ databases">
        <title>In-depth cultivation of the pig gut microbiome towards novel bacterial diversity and tailored functional studies.</title>
        <authorList>
            <person name="Wylensek D."/>
            <person name="Hitch T.C.A."/>
            <person name="Clavel T."/>
        </authorList>
    </citation>
    <scope>NUCLEOTIDE SEQUENCE [LARGE SCALE GENOMIC DNA]</scope>
    <source>
        <strain evidence="2 3">Oil-RF-744-WCA-WT-10</strain>
    </source>
</reference>
<keyword evidence="1" id="KW-0472">Membrane</keyword>
<sequence length="392" mass="46244">MMEFLIDFCPYVIAALVLFALGFNLSRRENKMRQATHAAVSLPWYSWEAIASILLIALFSALRYYTGNDYRMYLTNFQQLQADGSLLRGNLEIGFVLVTKLIALTGCHFSFYFGFWGALQAFCLYYGLRHHKQLYCWIGLVLLLGPFCINWLTYLRQWTIAIAFVPMVPYFARRKFWPCLLFTLVAVTIHYSAWILMLLYFVPLVLKADRSRNFYLAIFAVCYLLGTYPVWLSPIASSRWLFSLVGYDKYQCLFQPLIEEHFVFKGYGPLRLIYLFQSLLFIWYYPAMREYYSRDKLFNAFFTLAFVGVCYQHLFINTVYALIRPADYLFIFVVIMMAYVFDYFMAIKKKFMLCVSCLVICSFTFISCYKEVYFLCKPAAECNLLYHFIPQL</sequence>
<dbReference type="RefSeq" id="WP_154326806.1">
    <property type="nucleotide sequence ID" value="NZ_CP045696.1"/>
</dbReference>
<feature type="transmembrane region" description="Helical" evidence="1">
    <location>
        <begin position="353"/>
        <end position="375"/>
    </location>
</feature>
<dbReference type="Pfam" id="PF14897">
    <property type="entry name" value="EpsG"/>
    <property type="match status" value="1"/>
</dbReference>
<keyword evidence="1" id="KW-0812">Transmembrane</keyword>
<feature type="transmembrane region" description="Helical" evidence="1">
    <location>
        <begin position="134"/>
        <end position="155"/>
    </location>
</feature>
<proteinExistence type="predicted"/>
<dbReference type="InterPro" id="IPR049458">
    <property type="entry name" value="EpsG-like"/>
</dbReference>
<dbReference type="Proteomes" id="UP000483362">
    <property type="component" value="Unassembled WGS sequence"/>
</dbReference>
<feature type="transmembrane region" description="Helical" evidence="1">
    <location>
        <begin position="175"/>
        <end position="202"/>
    </location>
</feature>
<dbReference type="AlphaFoldDB" id="A0A6L5XFL6"/>
<evidence type="ECO:0000313" key="2">
    <source>
        <dbReference type="EMBL" id="MSS18281.1"/>
    </source>
</evidence>
<evidence type="ECO:0000313" key="3">
    <source>
        <dbReference type="Proteomes" id="UP000483362"/>
    </source>
</evidence>
<feature type="transmembrane region" description="Helical" evidence="1">
    <location>
        <begin position="297"/>
        <end position="316"/>
    </location>
</feature>
<keyword evidence="3" id="KW-1185">Reference proteome</keyword>
<accession>A0A6L5XFL6</accession>
<organism evidence="2 3">
    <name type="scientific">Sodaliphilus pleomorphus</name>
    <dbReference type="NCBI Taxonomy" id="2606626"/>
    <lineage>
        <taxon>Bacteria</taxon>
        <taxon>Pseudomonadati</taxon>
        <taxon>Bacteroidota</taxon>
        <taxon>Bacteroidia</taxon>
        <taxon>Bacteroidales</taxon>
        <taxon>Muribaculaceae</taxon>
        <taxon>Sodaliphilus</taxon>
    </lineage>
</organism>
<evidence type="ECO:0000256" key="1">
    <source>
        <dbReference type="SAM" id="Phobius"/>
    </source>
</evidence>
<comment type="caution">
    <text evidence="2">The sequence shown here is derived from an EMBL/GenBank/DDBJ whole genome shotgun (WGS) entry which is preliminary data.</text>
</comment>
<feature type="transmembrane region" description="Helical" evidence="1">
    <location>
        <begin position="44"/>
        <end position="65"/>
    </location>
</feature>
<gene>
    <name evidence="2" type="ORF">FYJ29_10995</name>
</gene>